<dbReference type="InterPro" id="IPR037171">
    <property type="entry name" value="NagB/RpiA_transferase-like"/>
</dbReference>
<gene>
    <name evidence="6" type="ORF">HER31_12665</name>
</gene>
<dbReference type="EC" id="6.3.3.2" evidence="5"/>
<dbReference type="AlphaFoldDB" id="A0A6H1UIQ1"/>
<dbReference type="Pfam" id="PF01812">
    <property type="entry name" value="5-FTHF_cyc-lig"/>
    <property type="match status" value="1"/>
</dbReference>
<dbReference type="SUPFAM" id="SSF100950">
    <property type="entry name" value="NagB/RpiA/CoA transferase-like"/>
    <property type="match status" value="1"/>
</dbReference>
<keyword evidence="6" id="KW-0436">Ligase</keyword>
<keyword evidence="7" id="KW-1185">Reference proteome</keyword>
<evidence type="ECO:0000256" key="2">
    <source>
        <dbReference type="ARBA" id="ARBA00022741"/>
    </source>
</evidence>
<feature type="binding site" evidence="4">
    <location>
        <position position="55"/>
    </location>
    <ligand>
        <name>substrate</name>
    </ligand>
</feature>
<dbReference type="PIRSF" id="PIRSF006806">
    <property type="entry name" value="FTHF_cligase"/>
    <property type="match status" value="1"/>
</dbReference>
<comment type="cofactor">
    <cofactor evidence="5">
        <name>Mg(2+)</name>
        <dbReference type="ChEBI" id="CHEBI:18420"/>
    </cofactor>
</comment>
<reference evidence="6 7" key="1">
    <citation type="submission" date="2020-04" db="EMBL/GenBank/DDBJ databases">
        <title>Ferrimonas sp. S7 isolated from sea water.</title>
        <authorList>
            <person name="Bae S.S."/>
            <person name="Baek K."/>
        </authorList>
    </citation>
    <scope>NUCLEOTIDE SEQUENCE [LARGE SCALE GENOMIC DNA]</scope>
    <source>
        <strain evidence="6 7">S7</strain>
    </source>
</reference>
<evidence type="ECO:0000256" key="4">
    <source>
        <dbReference type="PIRSR" id="PIRSR006806-1"/>
    </source>
</evidence>
<organism evidence="6 7">
    <name type="scientific">Ferrimonas lipolytica</name>
    <dbReference type="NCBI Taxonomy" id="2724191"/>
    <lineage>
        <taxon>Bacteria</taxon>
        <taxon>Pseudomonadati</taxon>
        <taxon>Pseudomonadota</taxon>
        <taxon>Gammaproteobacteria</taxon>
        <taxon>Alteromonadales</taxon>
        <taxon>Ferrimonadaceae</taxon>
        <taxon>Ferrimonas</taxon>
    </lineage>
</organism>
<dbReference type="EMBL" id="CP051180">
    <property type="protein sequence ID" value="QIZ77672.1"/>
    <property type="molecule type" value="Genomic_DNA"/>
</dbReference>
<evidence type="ECO:0000256" key="5">
    <source>
        <dbReference type="RuleBase" id="RU361279"/>
    </source>
</evidence>
<keyword evidence="5" id="KW-0479">Metal-binding</keyword>
<accession>A0A6H1UIQ1</accession>
<dbReference type="Gene3D" id="3.40.50.10420">
    <property type="entry name" value="NagB/RpiA/CoA transferase-like"/>
    <property type="match status" value="1"/>
</dbReference>
<dbReference type="NCBIfam" id="TIGR02727">
    <property type="entry name" value="MTHFS_bact"/>
    <property type="match status" value="1"/>
</dbReference>
<keyword evidence="3 4" id="KW-0067">ATP-binding</keyword>
<dbReference type="GO" id="GO:0030272">
    <property type="term" value="F:5-formyltetrahydrofolate cyclo-ligase activity"/>
    <property type="evidence" value="ECO:0007669"/>
    <property type="project" value="UniProtKB-EC"/>
</dbReference>
<dbReference type="KEGG" id="fes:HER31_12665"/>
<dbReference type="InterPro" id="IPR002698">
    <property type="entry name" value="FTHF_cligase"/>
</dbReference>
<feature type="binding site" evidence="4">
    <location>
        <begin position="4"/>
        <end position="8"/>
    </location>
    <ligand>
        <name>ATP</name>
        <dbReference type="ChEBI" id="CHEBI:30616"/>
    </ligand>
</feature>
<sequence length="197" mass="21991">MHARQQLRQQLRQARQSLGQELQRAAAINLAAHLPDHSLLQHASHVAIYLAADGELDPHLLAEILHARGKTLALPIIHPFHRQQLLFQRYQPGMPLQPNRFGIDEPKLDKSALIPLQELDVIFMPLVGYDLGGNRLGMGGGFYDRTLGGFTETQRPTLIGLAHEVQRVPALPVQPWDVPIDAVATATQLIHCRQSHH</sequence>
<dbReference type="InterPro" id="IPR024185">
    <property type="entry name" value="FTHF_cligase-like_sf"/>
</dbReference>
<dbReference type="GO" id="GO:0046872">
    <property type="term" value="F:metal ion binding"/>
    <property type="evidence" value="ECO:0007669"/>
    <property type="project" value="UniProtKB-KW"/>
</dbReference>
<feature type="binding site" evidence="4">
    <location>
        <position position="50"/>
    </location>
    <ligand>
        <name>substrate</name>
    </ligand>
</feature>
<evidence type="ECO:0000256" key="3">
    <source>
        <dbReference type="ARBA" id="ARBA00022840"/>
    </source>
</evidence>
<feature type="binding site" evidence="4">
    <location>
        <begin position="135"/>
        <end position="143"/>
    </location>
    <ligand>
        <name>ATP</name>
        <dbReference type="ChEBI" id="CHEBI:30616"/>
    </ligand>
</feature>
<protein>
    <recommendedName>
        <fullName evidence="5">5-formyltetrahydrofolate cyclo-ligase</fullName>
        <ecNumber evidence="5">6.3.3.2</ecNumber>
    </recommendedName>
</protein>
<comment type="catalytic activity">
    <reaction evidence="5">
        <text>(6S)-5-formyl-5,6,7,8-tetrahydrofolate + ATP = (6R)-5,10-methenyltetrahydrofolate + ADP + phosphate</text>
        <dbReference type="Rhea" id="RHEA:10488"/>
        <dbReference type="ChEBI" id="CHEBI:30616"/>
        <dbReference type="ChEBI" id="CHEBI:43474"/>
        <dbReference type="ChEBI" id="CHEBI:57455"/>
        <dbReference type="ChEBI" id="CHEBI:57457"/>
        <dbReference type="ChEBI" id="CHEBI:456216"/>
        <dbReference type="EC" id="6.3.3.2"/>
    </reaction>
</comment>
<dbReference type="Proteomes" id="UP000501602">
    <property type="component" value="Chromosome"/>
</dbReference>
<evidence type="ECO:0000256" key="1">
    <source>
        <dbReference type="ARBA" id="ARBA00010638"/>
    </source>
</evidence>
<dbReference type="GO" id="GO:0035999">
    <property type="term" value="P:tetrahydrofolate interconversion"/>
    <property type="evidence" value="ECO:0007669"/>
    <property type="project" value="TreeGrafter"/>
</dbReference>
<evidence type="ECO:0000313" key="7">
    <source>
        <dbReference type="Proteomes" id="UP000501602"/>
    </source>
</evidence>
<dbReference type="PANTHER" id="PTHR23407">
    <property type="entry name" value="ATPASE INHIBITOR/5-FORMYLTETRAHYDROFOLATE CYCLO-LIGASE"/>
    <property type="match status" value="1"/>
</dbReference>
<keyword evidence="5" id="KW-0460">Magnesium</keyword>
<keyword evidence="2 4" id="KW-0547">Nucleotide-binding</keyword>
<dbReference type="GO" id="GO:0005524">
    <property type="term" value="F:ATP binding"/>
    <property type="evidence" value="ECO:0007669"/>
    <property type="project" value="UniProtKB-KW"/>
</dbReference>
<proteinExistence type="inferred from homology"/>
<dbReference type="RefSeq" id="WP_168660931.1">
    <property type="nucleotide sequence ID" value="NZ_CP051180.1"/>
</dbReference>
<evidence type="ECO:0000313" key="6">
    <source>
        <dbReference type="EMBL" id="QIZ77672.1"/>
    </source>
</evidence>
<dbReference type="PANTHER" id="PTHR23407:SF1">
    <property type="entry name" value="5-FORMYLTETRAHYDROFOLATE CYCLO-LIGASE"/>
    <property type="match status" value="1"/>
</dbReference>
<dbReference type="GO" id="GO:0009396">
    <property type="term" value="P:folic acid-containing compound biosynthetic process"/>
    <property type="evidence" value="ECO:0007669"/>
    <property type="project" value="TreeGrafter"/>
</dbReference>
<name>A0A6H1UIQ1_9GAMM</name>
<comment type="similarity">
    <text evidence="1 5">Belongs to the 5-formyltetrahydrofolate cyclo-ligase family.</text>
</comment>